<evidence type="ECO:0000313" key="4">
    <source>
        <dbReference type="EMBL" id="OLN21613.1"/>
    </source>
</evidence>
<feature type="region of interest" description="Disordered" evidence="1">
    <location>
        <begin position="151"/>
        <end position="183"/>
    </location>
</feature>
<gene>
    <name evidence="4" type="ORF">BTO30_14115</name>
</gene>
<dbReference type="Proteomes" id="UP000185568">
    <property type="component" value="Unassembled WGS sequence"/>
</dbReference>
<dbReference type="OrthoDB" id="983149at2"/>
<evidence type="ECO:0000259" key="3">
    <source>
        <dbReference type="Pfam" id="PF14020"/>
    </source>
</evidence>
<evidence type="ECO:0000313" key="5">
    <source>
        <dbReference type="Proteomes" id="UP000185568"/>
    </source>
</evidence>
<sequence length="183" mass="19372">MGFKFRKSFKVAPGVKVNVSKKGIGTSVGGKYGRVSTSSRGTTVGGSIPGTGVSYSKTTGKGKKSTKEKNQQASGCLSGCLGCFGLIFIFGILFAACSAFIGDDPQPDDVATTKETETAPVEAEKDTTTIDAINTRTDMIKFSQSDQWISIGSSPPSLKKWPVHQRNSLKNCRSSGRSSKNED</sequence>
<organism evidence="4 5">
    <name type="scientific">Domibacillus antri</name>
    <dbReference type="NCBI Taxonomy" id="1714264"/>
    <lineage>
        <taxon>Bacteria</taxon>
        <taxon>Bacillati</taxon>
        <taxon>Bacillota</taxon>
        <taxon>Bacilli</taxon>
        <taxon>Bacillales</taxon>
        <taxon>Bacillaceae</taxon>
        <taxon>Domibacillus</taxon>
    </lineage>
</organism>
<keyword evidence="2" id="KW-0812">Transmembrane</keyword>
<name>A0A1Q8Q2N8_9BACI</name>
<protein>
    <recommendedName>
        <fullName evidence="3">DUF4236 domain-containing protein</fullName>
    </recommendedName>
</protein>
<dbReference type="Pfam" id="PF14020">
    <property type="entry name" value="DUF4236"/>
    <property type="match status" value="1"/>
</dbReference>
<dbReference type="InterPro" id="IPR025330">
    <property type="entry name" value="DUF4236"/>
</dbReference>
<feature type="transmembrane region" description="Helical" evidence="2">
    <location>
        <begin position="73"/>
        <end position="96"/>
    </location>
</feature>
<proteinExistence type="predicted"/>
<keyword evidence="2" id="KW-1133">Transmembrane helix</keyword>
<feature type="domain" description="DUF4236" evidence="3">
    <location>
        <begin position="3"/>
        <end position="56"/>
    </location>
</feature>
<dbReference type="AlphaFoldDB" id="A0A1Q8Q2N8"/>
<reference evidence="4 5" key="1">
    <citation type="submission" date="2016-12" db="EMBL/GenBank/DDBJ databases">
        <title>Domibacillus antri genome sequencing.</title>
        <authorList>
            <person name="Verma A."/>
            <person name="Krishnamurthi S."/>
        </authorList>
    </citation>
    <scope>NUCLEOTIDE SEQUENCE [LARGE SCALE GENOMIC DNA]</scope>
    <source>
        <strain evidence="4 5">XD80</strain>
    </source>
</reference>
<comment type="caution">
    <text evidence="4">The sequence shown here is derived from an EMBL/GenBank/DDBJ whole genome shotgun (WGS) entry which is preliminary data.</text>
</comment>
<keyword evidence="5" id="KW-1185">Reference proteome</keyword>
<keyword evidence="2" id="KW-0472">Membrane</keyword>
<feature type="compositionally biased region" description="Polar residues" evidence="1">
    <location>
        <begin position="165"/>
        <end position="183"/>
    </location>
</feature>
<dbReference type="EMBL" id="MSDU01000038">
    <property type="protein sequence ID" value="OLN21613.1"/>
    <property type="molecule type" value="Genomic_DNA"/>
</dbReference>
<evidence type="ECO:0000256" key="2">
    <source>
        <dbReference type="SAM" id="Phobius"/>
    </source>
</evidence>
<dbReference type="RefSeq" id="WP_075399358.1">
    <property type="nucleotide sequence ID" value="NZ_MSDU01000038.1"/>
</dbReference>
<evidence type="ECO:0000256" key="1">
    <source>
        <dbReference type="SAM" id="MobiDB-lite"/>
    </source>
</evidence>
<accession>A0A1Q8Q2N8</accession>